<dbReference type="Gene3D" id="1.10.30.50">
    <property type="match status" value="1"/>
</dbReference>
<reference evidence="1 2" key="1">
    <citation type="submission" date="2017-03" db="EMBL/GenBank/DDBJ databases">
        <title>Genome sequence of Clostridium chromiireducens DSM 23318.</title>
        <authorList>
            <person name="Poehlein A."/>
            <person name="Daniel R."/>
        </authorList>
    </citation>
    <scope>NUCLEOTIDE SEQUENCE [LARGE SCALE GENOMIC DNA]</scope>
    <source>
        <strain evidence="1 2">DSM 23318</strain>
    </source>
</reference>
<accession>A0A1V4ID43</accession>
<evidence type="ECO:0000313" key="2">
    <source>
        <dbReference type="Proteomes" id="UP000191056"/>
    </source>
</evidence>
<dbReference type="EMBL" id="MZGT01000082">
    <property type="protein sequence ID" value="OPJ57891.1"/>
    <property type="molecule type" value="Genomic_DNA"/>
</dbReference>
<keyword evidence="1" id="KW-0255">Endonuclease</keyword>
<dbReference type="STRING" id="225345.CLCHR_41900"/>
<keyword evidence="1" id="KW-0540">Nuclease</keyword>
<keyword evidence="2" id="KW-1185">Reference proteome</keyword>
<keyword evidence="1" id="KW-0378">Hydrolase</keyword>
<dbReference type="GO" id="GO:0004519">
    <property type="term" value="F:endonuclease activity"/>
    <property type="evidence" value="ECO:0007669"/>
    <property type="project" value="UniProtKB-KW"/>
</dbReference>
<sequence length="285" mass="34337">MKKIDKPSITQDDICNSFKNLDYKDRIIQKSNEYDQNIYDVEEFLNEENEFSRIDNKFEQYMKNTYSNRFSSSNKSYKDSYEIYQKIRSSVEICPYCNYFTRTVRQLDHYLPKSIFPSFAITANNLVPICKECNEDKDNYYSTKREGMLLHPYYDEVANDILLFLKCKVIENFNIGFQFYIEKLEGWDEDTYKRVKLHFEKLKLNKLYQGDFIADFTDFIGYIEEIKEMFPVMDKKMIERLVEGKVKYFKKQGNKPWSYSGFKSVLENNWCMNTYIPQKLSVEQD</sequence>
<dbReference type="CDD" id="cd00085">
    <property type="entry name" value="HNHc"/>
    <property type="match status" value="1"/>
</dbReference>
<dbReference type="AlphaFoldDB" id="A0A1V4ID43"/>
<protein>
    <submittedName>
        <fullName evidence="1">HNH endonuclease</fullName>
    </submittedName>
</protein>
<gene>
    <name evidence="1" type="ORF">CLCHR_41900</name>
</gene>
<dbReference type="Proteomes" id="UP000191056">
    <property type="component" value="Unassembled WGS sequence"/>
</dbReference>
<dbReference type="RefSeq" id="WP_079441826.1">
    <property type="nucleotide sequence ID" value="NZ_MZGT01000082.1"/>
</dbReference>
<comment type="caution">
    <text evidence="1">The sequence shown here is derived from an EMBL/GenBank/DDBJ whole genome shotgun (WGS) entry which is preliminary data.</text>
</comment>
<dbReference type="InterPro" id="IPR003615">
    <property type="entry name" value="HNH_nuc"/>
</dbReference>
<proteinExistence type="predicted"/>
<evidence type="ECO:0000313" key="1">
    <source>
        <dbReference type="EMBL" id="OPJ57891.1"/>
    </source>
</evidence>
<dbReference type="OrthoDB" id="9816185at2"/>
<name>A0A1V4ID43_9CLOT</name>
<organism evidence="1 2">
    <name type="scientific">Clostridium chromiireducens</name>
    <dbReference type="NCBI Taxonomy" id="225345"/>
    <lineage>
        <taxon>Bacteria</taxon>
        <taxon>Bacillati</taxon>
        <taxon>Bacillota</taxon>
        <taxon>Clostridia</taxon>
        <taxon>Eubacteriales</taxon>
        <taxon>Clostridiaceae</taxon>
        <taxon>Clostridium</taxon>
    </lineage>
</organism>